<organism evidence="1 2">
    <name type="scientific">Pendulispora rubella</name>
    <dbReference type="NCBI Taxonomy" id="2741070"/>
    <lineage>
        <taxon>Bacteria</taxon>
        <taxon>Pseudomonadati</taxon>
        <taxon>Myxococcota</taxon>
        <taxon>Myxococcia</taxon>
        <taxon>Myxococcales</taxon>
        <taxon>Sorangiineae</taxon>
        <taxon>Pendulisporaceae</taxon>
        <taxon>Pendulispora</taxon>
    </lineage>
</organism>
<reference evidence="1" key="1">
    <citation type="submission" date="2021-12" db="EMBL/GenBank/DDBJ databases">
        <title>Discovery of the Pendulisporaceae a myxobacterial family with distinct sporulation behavior and unique specialized metabolism.</title>
        <authorList>
            <person name="Garcia R."/>
            <person name="Popoff A."/>
            <person name="Bader C.D."/>
            <person name="Loehr J."/>
            <person name="Walesch S."/>
            <person name="Walt C."/>
            <person name="Boldt J."/>
            <person name="Bunk B."/>
            <person name="Haeckl F.J.F.P.J."/>
            <person name="Gunesch A.P."/>
            <person name="Birkelbach J."/>
            <person name="Nuebel U."/>
            <person name="Pietschmann T."/>
            <person name="Bach T."/>
            <person name="Mueller R."/>
        </authorList>
    </citation>
    <scope>NUCLEOTIDE SEQUENCE</scope>
    <source>
        <strain evidence="1">MSr11367</strain>
    </source>
</reference>
<name>A0ABZ2LGS9_9BACT</name>
<evidence type="ECO:0000313" key="2">
    <source>
        <dbReference type="Proteomes" id="UP001374803"/>
    </source>
</evidence>
<evidence type="ECO:0000313" key="1">
    <source>
        <dbReference type="EMBL" id="WXB10143.1"/>
    </source>
</evidence>
<dbReference type="EMBL" id="CP089983">
    <property type="protein sequence ID" value="WXB10143.1"/>
    <property type="molecule type" value="Genomic_DNA"/>
</dbReference>
<keyword evidence="2" id="KW-1185">Reference proteome</keyword>
<gene>
    <name evidence="1" type="ORF">LVJ94_23315</name>
</gene>
<accession>A0ABZ2LGS9</accession>
<evidence type="ECO:0008006" key="3">
    <source>
        <dbReference type="Google" id="ProtNLM"/>
    </source>
</evidence>
<dbReference type="Proteomes" id="UP001374803">
    <property type="component" value="Chromosome"/>
</dbReference>
<proteinExistence type="predicted"/>
<sequence>MDTPYRTAFNRAFDQEDLFTRYHRWLESAVGPFPFRLAETPLFVTPELRDQLVRSAEEIVGQLSTPQTLAELKKAIPAKYDAPGMDPLPDCVQVDFALVEGPGGKLEGKVVELQAFPSLYALETLEADAWNAILAKVPGLDVEWTCFVEGNRSENVDWIRRMILGGNDPEEVVLVDHEPEKQKTAPDFVATKRLFDVNAICVTKLIKEGRRLYRDSGGRRIPVKRIYNRLVFDELAVKGVEPPFDWREDLDITWCSHPNWYWTWSKYALPFVKHAAVPPTRFLSDVEHLPEDLSRYVLKPLFSFAGAGVVIDVTHDVLARLGDAERKNFILQEKVDYAPAIRMPDGNGVKAEVRVMLLRRSLEGPRPLVPLLFLVRTSRGKMLGVDFNKNLTWVGGTVAIWPR</sequence>
<dbReference type="RefSeq" id="WP_394839820.1">
    <property type="nucleotide sequence ID" value="NZ_CP089929.1"/>
</dbReference>
<protein>
    <recommendedName>
        <fullName evidence="3">Circularly permuted type 2 ATP-grasp protein</fullName>
    </recommendedName>
</protein>